<sequence>MSLFETRKPKRFEYKPRFYNPDKEELEQLKAKYGNNEGESYKRRIDIRSAMKEKKEEKLGKPVSALRIIFIACLIVAILYFLLYVVETWQ</sequence>
<evidence type="ECO:0000256" key="1">
    <source>
        <dbReference type="SAM" id="Phobius"/>
    </source>
</evidence>
<comment type="caution">
    <text evidence="2">The sequence shown here is derived from an EMBL/GenBank/DDBJ whole genome shotgun (WGS) entry which is preliminary data.</text>
</comment>
<evidence type="ECO:0000313" key="2">
    <source>
        <dbReference type="EMBL" id="HIW88058.1"/>
    </source>
</evidence>
<evidence type="ECO:0000313" key="3">
    <source>
        <dbReference type="Proteomes" id="UP000824267"/>
    </source>
</evidence>
<name>A0A9D1RJ60_9BACT</name>
<proteinExistence type="predicted"/>
<reference evidence="2" key="1">
    <citation type="journal article" date="2021" name="PeerJ">
        <title>Extensive microbial diversity within the chicken gut microbiome revealed by metagenomics and culture.</title>
        <authorList>
            <person name="Gilroy R."/>
            <person name="Ravi A."/>
            <person name="Getino M."/>
            <person name="Pursley I."/>
            <person name="Horton D.L."/>
            <person name="Alikhan N.F."/>
            <person name="Baker D."/>
            <person name="Gharbi K."/>
            <person name="Hall N."/>
            <person name="Watson M."/>
            <person name="Adriaenssens E.M."/>
            <person name="Foster-Nyarko E."/>
            <person name="Jarju S."/>
            <person name="Secka A."/>
            <person name="Antonio M."/>
            <person name="Oren A."/>
            <person name="Chaudhuri R.R."/>
            <person name="La Ragione R."/>
            <person name="Hildebrand F."/>
            <person name="Pallen M.J."/>
        </authorList>
    </citation>
    <scope>NUCLEOTIDE SEQUENCE</scope>
    <source>
        <strain evidence="2">Gambia16-930</strain>
    </source>
</reference>
<accession>A0A9D1RJ60</accession>
<dbReference type="Proteomes" id="UP000824267">
    <property type="component" value="Unassembled WGS sequence"/>
</dbReference>
<gene>
    <name evidence="2" type="ORF">IAC47_07310</name>
</gene>
<organism evidence="2 3">
    <name type="scientific">Candidatus Onthomorpha intestinigallinarum</name>
    <dbReference type="NCBI Taxonomy" id="2840880"/>
    <lineage>
        <taxon>Bacteria</taxon>
        <taxon>Pseudomonadati</taxon>
        <taxon>Bacteroidota</taxon>
        <taxon>Bacteroidia</taxon>
        <taxon>Bacteroidales</taxon>
        <taxon>Candidatus Onthomorpha</taxon>
    </lineage>
</organism>
<keyword evidence="1" id="KW-1133">Transmembrane helix</keyword>
<protein>
    <submittedName>
        <fullName evidence="2">Uncharacterized protein</fullName>
    </submittedName>
</protein>
<feature type="transmembrane region" description="Helical" evidence="1">
    <location>
        <begin position="64"/>
        <end position="86"/>
    </location>
</feature>
<keyword evidence="1" id="KW-0812">Transmembrane</keyword>
<dbReference type="EMBL" id="DXGG01000228">
    <property type="protein sequence ID" value="HIW88058.1"/>
    <property type="molecule type" value="Genomic_DNA"/>
</dbReference>
<dbReference type="AlphaFoldDB" id="A0A9D1RJ60"/>
<keyword evidence="1" id="KW-0472">Membrane</keyword>
<reference evidence="2" key="2">
    <citation type="submission" date="2021-04" db="EMBL/GenBank/DDBJ databases">
        <authorList>
            <person name="Gilroy R."/>
        </authorList>
    </citation>
    <scope>NUCLEOTIDE SEQUENCE</scope>
    <source>
        <strain evidence="2">Gambia16-930</strain>
    </source>
</reference>